<name>A0A447GIF8_9MYCO</name>
<dbReference type="Gene3D" id="2.60.40.3440">
    <property type="match status" value="1"/>
</dbReference>
<proteinExistence type="predicted"/>
<dbReference type="KEGG" id="mbai:MB901379_03867"/>
<dbReference type="SUPFAM" id="SSF101898">
    <property type="entry name" value="NHL repeat"/>
    <property type="match status" value="1"/>
</dbReference>
<reference evidence="4" key="1">
    <citation type="submission" date="2018-02" db="EMBL/GenBank/DDBJ databases">
        <authorList>
            <person name="Seth-Smith MB H."/>
            <person name="Seth-Smith H."/>
        </authorList>
    </citation>
    <scope>NUCLEOTIDE SEQUENCE [LARGE SCALE GENOMIC DNA]</scope>
</reference>
<dbReference type="InterPro" id="IPR027372">
    <property type="entry name" value="Phytase-like_dom"/>
</dbReference>
<dbReference type="Pfam" id="PF13449">
    <property type="entry name" value="Phytase-like"/>
    <property type="match status" value="1"/>
</dbReference>
<dbReference type="PROSITE" id="PS51257">
    <property type="entry name" value="PROKAR_LIPOPROTEIN"/>
    <property type="match status" value="1"/>
</dbReference>
<evidence type="ECO:0000313" key="4">
    <source>
        <dbReference type="Proteomes" id="UP000269998"/>
    </source>
</evidence>
<dbReference type="PANTHER" id="PTHR37957:SF1">
    <property type="entry name" value="PHYTASE-LIKE DOMAIN-CONTAINING PROTEIN"/>
    <property type="match status" value="1"/>
</dbReference>
<accession>A0A447GIF8</accession>
<dbReference type="AlphaFoldDB" id="A0A447GIF8"/>
<feature type="chain" id="PRO_5039147533" description="Phytase-like domain-containing protein" evidence="1">
    <location>
        <begin position="29"/>
        <end position="534"/>
    </location>
</feature>
<evidence type="ECO:0000313" key="3">
    <source>
        <dbReference type="EMBL" id="VDM90271.1"/>
    </source>
</evidence>
<dbReference type="Pfam" id="PF17963">
    <property type="entry name" value="Big_9"/>
    <property type="match status" value="1"/>
</dbReference>
<protein>
    <recommendedName>
        <fullName evidence="2">Phytase-like domain-containing protein</fullName>
    </recommendedName>
</protein>
<evidence type="ECO:0000256" key="1">
    <source>
        <dbReference type="SAM" id="SignalP"/>
    </source>
</evidence>
<feature type="domain" description="Phytase-like" evidence="2">
    <location>
        <begin position="131"/>
        <end position="483"/>
    </location>
</feature>
<sequence precursor="true">MMRMTYQGRRWLAPLATALALTACSSSASDPSAAYAGDVDLSTTPGTALTIAPGRLLAATHGVTPVAFGKPTHGTIAYGANGTMIYTPEAGFRGTDQLTVTVSPAVQLYVEDRLPMTTVGGVLINASAHGSGIAAVPGKADEIYGLTDRGPNVEGRTPDEKVLPVPGFHPHIAKLKLADGLATVEQVITLHGPAGSPLVGLVPPQANTGEALVDLNGAPLPPSEYGLDPEGLVATVDGSFWVSDEYGPFLIHFDAHGREQERLSPFDGTLPRELALRSPNHGMEGLTITPDGTTLVGIMQSAIQAPGLTDPAQGVPVVRIVTINIVDPSNVHEYLYPLTNPRQSNVVVSEISALSATTFLVVERDNKPAPNGNKKIYTADIAGATDVGPHARVPGAAYQGEAGGLLIDRVPIETFVGPSTDTEAVGKLKAAGITVAAKALELDLGDLVRTLSPHGDFFGHAKIEGLTTPDGGKTLIIANDSDFGLAGLASDTPPFRLKPKILPNGTQDNGEFLVVDTDKLPAKTESVTVPIKVG</sequence>
<dbReference type="EMBL" id="LR130759">
    <property type="protein sequence ID" value="VDM90271.1"/>
    <property type="molecule type" value="Genomic_DNA"/>
</dbReference>
<keyword evidence="4" id="KW-1185">Reference proteome</keyword>
<feature type="signal peptide" evidence="1">
    <location>
        <begin position="1"/>
        <end position="28"/>
    </location>
</feature>
<organism evidence="3 4">
    <name type="scientific">Mycobacterium basiliense</name>
    <dbReference type="NCBI Taxonomy" id="2094119"/>
    <lineage>
        <taxon>Bacteria</taxon>
        <taxon>Bacillati</taxon>
        <taxon>Actinomycetota</taxon>
        <taxon>Actinomycetes</taxon>
        <taxon>Mycobacteriales</taxon>
        <taxon>Mycobacteriaceae</taxon>
        <taxon>Mycobacterium</taxon>
    </lineage>
</organism>
<dbReference type="PANTHER" id="PTHR37957">
    <property type="entry name" value="BLR7070 PROTEIN"/>
    <property type="match status" value="1"/>
</dbReference>
<keyword evidence="1" id="KW-0732">Signal</keyword>
<gene>
    <name evidence="3" type="ORF">MB901379_03867</name>
</gene>
<dbReference type="Proteomes" id="UP000269998">
    <property type="component" value="Chromosome"/>
</dbReference>
<evidence type="ECO:0000259" key="2">
    <source>
        <dbReference type="Pfam" id="PF13449"/>
    </source>
</evidence>